<evidence type="ECO:0000313" key="2">
    <source>
        <dbReference type="Proteomes" id="UP000061348"/>
    </source>
</evidence>
<gene>
    <name evidence="1" type="ORF">PFLmoz3_03228</name>
</gene>
<reference evidence="1 2" key="1">
    <citation type="submission" date="2015-05" db="EMBL/GenBank/DDBJ databases">
        <title>A genomic and transcriptomic approach to investigate the blue pigment phenotype in Pseudomonas fluorescens.</title>
        <authorList>
            <person name="Andreani N.A."/>
            <person name="Cardazzo B."/>
        </authorList>
    </citation>
    <scope>NUCLEOTIDE SEQUENCE [LARGE SCALE GENOMIC DNA]</scope>
    <source>
        <strain evidence="1 2">Ps_22</strain>
    </source>
</reference>
<proteinExistence type="predicted"/>
<evidence type="ECO:0000313" key="1">
    <source>
        <dbReference type="EMBL" id="KWV87379.1"/>
    </source>
</evidence>
<dbReference type="Proteomes" id="UP000061348">
    <property type="component" value="Unassembled WGS sequence"/>
</dbReference>
<protein>
    <submittedName>
        <fullName evidence="1">Uncharacterized protein</fullName>
    </submittedName>
</protein>
<dbReference type="AlphaFoldDB" id="A0A109LH47"/>
<comment type="caution">
    <text evidence="1">The sequence shown here is derived from an EMBL/GenBank/DDBJ whole genome shotgun (WGS) entry which is preliminary data.</text>
</comment>
<accession>A0A109LH47</accession>
<sequence>MLCTFSHSICLTLSGLREMSSKFFGKKSTAPASKASRVTRAPS</sequence>
<organism evidence="1 2">
    <name type="scientific">Pseudomonas fluorescens</name>
    <dbReference type="NCBI Taxonomy" id="294"/>
    <lineage>
        <taxon>Bacteria</taxon>
        <taxon>Pseudomonadati</taxon>
        <taxon>Pseudomonadota</taxon>
        <taxon>Gammaproteobacteria</taxon>
        <taxon>Pseudomonadales</taxon>
        <taxon>Pseudomonadaceae</taxon>
        <taxon>Pseudomonas</taxon>
    </lineage>
</organism>
<dbReference type="PATRIC" id="fig|294.194.peg.3587"/>
<dbReference type="EMBL" id="LCYA01000078">
    <property type="protein sequence ID" value="KWV87379.1"/>
    <property type="molecule type" value="Genomic_DNA"/>
</dbReference>
<name>A0A109LH47_PSEFL</name>